<evidence type="ECO:0000313" key="1">
    <source>
        <dbReference type="EMBL" id="GCL39086.1"/>
    </source>
</evidence>
<keyword evidence="2" id="KW-1185">Reference proteome</keyword>
<evidence type="ECO:0000313" key="2">
    <source>
        <dbReference type="Proteomes" id="UP000300142"/>
    </source>
</evidence>
<accession>A0A480A5G0</accession>
<dbReference type="RefSeq" id="WP_137668784.1">
    <property type="nucleotide sequence ID" value="NZ_BJCE01000207.1"/>
</dbReference>
<dbReference type="AlphaFoldDB" id="A0A480A5G0"/>
<proteinExistence type="predicted"/>
<dbReference type="EMBL" id="BJCE01000207">
    <property type="protein sequence ID" value="GCL39086.1"/>
    <property type="molecule type" value="Genomic_DNA"/>
</dbReference>
<organism evidence="1 2">
    <name type="scientific">Sphaerospermopsis reniformis</name>
    <dbReference type="NCBI Taxonomy" id="531300"/>
    <lineage>
        <taxon>Bacteria</taxon>
        <taxon>Bacillati</taxon>
        <taxon>Cyanobacteriota</taxon>
        <taxon>Cyanophyceae</taxon>
        <taxon>Nostocales</taxon>
        <taxon>Aphanizomenonaceae</taxon>
        <taxon>Sphaerospermopsis</taxon>
    </lineage>
</organism>
<dbReference type="InterPro" id="IPR025591">
    <property type="entry name" value="RloB"/>
</dbReference>
<gene>
    <name evidence="1" type="ORF">SR1949_42080</name>
</gene>
<dbReference type="Pfam" id="PF13707">
    <property type="entry name" value="RloB"/>
    <property type="match status" value="1"/>
</dbReference>
<comment type="caution">
    <text evidence="1">The sequence shown here is derived from an EMBL/GenBank/DDBJ whole genome shotgun (WGS) entry which is preliminary data.</text>
</comment>
<sequence length="214" mass="24980">MSRGKSTNNLKRRSGNNQPRKNFLIVVEGEETEYNYFNSLKRELRLPTIKIEIVSANGGDPLVIVNEAIKLNNNIKFEKVDQVFCVFDDDNKPEKYKQALNRAKEYNCTPITSIPCFEFWFFLHYYYTPSPFGSYNELRPQLEAEMRKAGILKQGEKYDKTDKLLYSKLQPNQEMAINNAMKLENKHPNEDGCTNSSTKVHHLVQELKNQKDFK</sequence>
<protein>
    <recommendedName>
        <fullName evidence="3">CRISPR-associated protein Csm2</fullName>
    </recommendedName>
</protein>
<name>A0A480A5G0_9CYAN</name>
<reference evidence="2" key="1">
    <citation type="submission" date="2019-02" db="EMBL/GenBank/DDBJ databases">
        <title>Draft genome sequence of Sphaerospermopsis reniformis NIES-1949.</title>
        <authorList>
            <person name="Yamaguchi H."/>
            <person name="Suzuki S."/>
            <person name="Kawachi M."/>
        </authorList>
    </citation>
    <scope>NUCLEOTIDE SEQUENCE [LARGE SCALE GENOMIC DNA]</scope>
    <source>
        <strain evidence="2">NIES-1949</strain>
    </source>
</reference>
<evidence type="ECO:0008006" key="3">
    <source>
        <dbReference type="Google" id="ProtNLM"/>
    </source>
</evidence>
<dbReference type="Proteomes" id="UP000300142">
    <property type="component" value="Unassembled WGS sequence"/>
</dbReference>